<reference evidence="2 3" key="1">
    <citation type="submission" date="2016-10" db="EMBL/GenBank/DDBJ databases">
        <authorList>
            <person name="de Groot N.N."/>
        </authorList>
    </citation>
    <scope>NUCLEOTIDE SEQUENCE [LARGE SCALE GENOMIC DNA]</scope>
    <source>
        <strain evidence="2 3">NLAE-zl-C202</strain>
    </source>
</reference>
<dbReference type="Proteomes" id="UP000183766">
    <property type="component" value="Unassembled WGS sequence"/>
</dbReference>
<dbReference type="PROSITE" id="PS50943">
    <property type="entry name" value="HTH_CROC1"/>
    <property type="match status" value="1"/>
</dbReference>
<dbReference type="GO" id="GO:0003677">
    <property type="term" value="F:DNA binding"/>
    <property type="evidence" value="ECO:0007669"/>
    <property type="project" value="InterPro"/>
</dbReference>
<name>A0A1I4ZUF9_9BACE</name>
<organism evidence="2 3">
    <name type="scientific">Bacteroides xylanisolvens</name>
    <dbReference type="NCBI Taxonomy" id="371601"/>
    <lineage>
        <taxon>Bacteria</taxon>
        <taxon>Pseudomonadati</taxon>
        <taxon>Bacteroidota</taxon>
        <taxon>Bacteroidia</taxon>
        <taxon>Bacteroidales</taxon>
        <taxon>Bacteroidaceae</taxon>
        <taxon>Bacteroides</taxon>
    </lineage>
</organism>
<dbReference type="InterPro" id="IPR001387">
    <property type="entry name" value="Cro/C1-type_HTH"/>
</dbReference>
<dbReference type="EMBL" id="FOUM01000037">
    <property type="protein sequence ID" value="SFN53872.1"/>
    <property type="molecule type" value="Genomic_DNA"/>
</dbReference>
<dbReference type="Gene3D" id="1.10.260.40">
    <property type="entry name" value="lambda repressor-like DNA-binding domains"/>
    <property type="match status" value="1"/>
</dbReference>
<evidence type="ECO:0000259" key="1">
    <source>
        <dbReference type="PROSITE" id="PS50943"/>
    </source>
</evidence>
<accession>A0A1I4ZUF9</accession>
<dbReference type="CDD" id="cd00093">
    <property type="entry name" value="HTH_XRE"/>
    <property type="match status" value="1"/>
</dbReference>
<evidence type="ECO:0000313" key="2">
    <source>
        <dbReference type="EMBL" id="SFN53872.1"/>
    </source>
</evidence>
<dbReference type="AlphaFoldDB" id="A0A1I4ZUF9"/>
<sequence length="256" mass="29484">MEAPKNLNRLKAVLADASQTNKWLAEQLGKDSVTVSKWCTNTTQPDLHTLARISELLKVNLESYWLTATIGNIMTYDEYLSCAKKHLKGCKSLMDSYQSGKPTDMHVWLELYYISGYILEGLTVYSAYKLYNWPVNEDIKRRYNIPFTNATGIDFYYNRIINGNEIFPGRSVNSLSVQGHRFQDIIKSKLRSNPSFNDLPYIGNGDIDQDVEHLIDNWSPDVRYCYLGQNNPIPILNQDVIIRLIDTCNKIYVNHI</sequence>
<dbReference type="InterPro" id="IPR010982">
    <property type="entry name" value="Lambda_DNA-bd_dom_sf"/>
</dbReference>
<evidence type="ECO:0000313" key="3">
    <source>
        <dbReference type="Proteomes" id="UP000183766"/>
    </source>
</evidence>
<feature type="domain" description="HTH cro/C1-type" evidence="1">
    <location>
        <begin position="24"/>
        <end position="64"/>
    </location>
</feature>
<protein>
    <submittedName>
        <fullName evidence="2">Helix-turn-helix</fullName>
    </submittedName>
</protein>
<dbReference type="SUPFAM" id="SSF47413">
    <property type="entry name" value="lambda repressor-like DNA-binding domains"/>
    <property type="match status" value="1"/>
</dbReference>
<proteinExistence type="predicted"/>
<dbReference type="Pfam" id="PF01381">
    <property type="entry name" value="HTH_3"/>
    <property type="match status" value="1"/>
</dbReference>
<gene>
    <name evidence="2" type="ORF">SAMN05216250_13738</name>
</gene>